<protein>
    <submittedName>
        <fullName evidence="1">Uncharacterized protein</fullName>
    </submittedName>
</protein>
<comment type="caution">
    <text evidence="1">The sequence shown here is derived from an EMBL/GenBank/DDBJ whole genome shotgun (WGS) entry which is preliminary data.</text>
</comment>
<organism evidence="1 2">
    <name type="scientific">Nocardioides ginsengisoli</name>
    <dbReference type="NCBI Taxonomy" id="363868"/>
    <lineage>
        <taxon>Bacteria</taxon>
        <taxon>Bacillati</taxon>
        <taxon>Actinomycetota</taxon>
        <taxon>Actinomycetes</taxon>
        <taxon>Propionibacteriales</taxon>
        <taxon>Nocardioidaceae</taxon>
        <taxon>Nocardioides</taxon>
    </lineage>
</organism>
<dbReference type="EMBL" id="JBHTLX010000023">
    <property type="protein sequence ID" value="MFD1250263.1"/>
    <property type="molecule type" value="Genomic_DNA"/>
</dbReference>
<evidence type="ECO:0000313" key="1">
    <source>
        <dbReference type="EMBL" id="MFD1250263.1"/>
    </source>
</evidence>
<keyword evidence="2" id="KW-1185">Reference proteome</keyword>
<evidence type="ECO:0000313" key="2">
    <source>
        <dbReference type="Proteomes" id="UP001597229"/>
    </source>
</evidence>
<proteinExistence type="predicted"/>
<dbReference type="Proteomes" id="UP001597229">
    <property type="component" value="Unassembled WGS sequence"/>
</dbReference>
<reference evidence="2" key="1">
    <citation type="journal article" date="2019" name="Int. J. Syst. Evol. Microbiol.">
        <title>The Global Catalogue of Microorganisms (GCM) 10K type strain sequencing project: providing services to taxonomists for standard genome sequencing and annotation.</title>
        <authorList>
            <consortium name="The Broad Institute Genomics Platform"/>
            <consortium name="The Broad Institute Genome Sequencing Center for Infectious Disease"/>
            <person name="Wu L."/>
            <person name="Ma J."/>
        </authorList>
    </citation>
    <scope>NUCLEOTIDE SEQUENCE [LARGE SCALE GENOMIC DNA]</scope>
    <source>
        <strain evidence="2">CCUG 52478</strain>
    </source>
</reference>
<sequence>MTFALLLDDAAIFPPGNLPLDEAVAAHHAHLRAPYAGLVGPLVVSAAALPGLAGLPGLPGLAGLAGLAGAGPIEIAVVAPDAEAAAAALAGAPDGAPGGVRVVALEVTDGTDLRTVLGDPAGVTVFVEVPRDERRDAVIAELVGTPYRAKLRTGGVRADLYPDEAELAAAVVALTRAGVPFKATAGLHHALRNTDPDTGFEQHGFLNLLAATDAAERGADVDEVAAILAVRDHRQLPALPTGALLGSIGTCSITDPVDELSALGLLPEGVR</sequence>
<name>A0ABW3W4P5_9ACTN</name>
<dbReference type="RefSeq" id="WP_367919542.1">
    <property type="nucleotide sequence ID" value="NZ_BAABAC010000023.1"/>
</dbReference>
<accession>A0ABW3W4P5</accession>
<gene>
    <name evidence="1" type="ORF">ACFQ3F_20890</name>
</gene>